<dbReference type="KEGG" id="xne:XNC1_2793"/>
<protein>
    <submittedName>
        <fullName evidence="1">Uncharacterized protein</fullName>
    </submittedName>
</protein>
<dbReference type="Proteomes" id="UP000008075">
    <property type="component" value="Chromosome"/>
</dbReference>
<dbReference type="HOGENOM" id="CLU_3190822_0_0_6"/>
<organism evidence="1 2">
    <name type="scientific">Xenorhabdus nematophila (strain ATCC 19061 / DSM 3370 / CCUG 14189 / LMG 1036 / NCIMB 9965 / AN6)</name>
    <dbReference type="NCBI Taxonomy" id="406817"/>
    <lineage>
        <taxon>Bacteria</taxon>
        <taxon>Pseudomonadati</taxon>
        <taxon>Pseudomonadota</taxon>
        <taxon>Gammaproteobacteria</taxon>
        <taxon>Enterobacterales</taxon>
        <taxon>Morganellaceae</taxon>
        <taxon>Xenorhabdus</taxon>
    </lineage>
</organism>
<gene>
    <name evidence="1" type="ordered locus">XNC1_2793</name>
</gene>
<sequence length="46" mass="4998">MIYDNTTLSHHHLEIAQTQGIGLVSPDTLSDKISGIMQAPEGFSDQ</sequence>
<reference evidence="1 2" key="1">
    <citation type="journal article" date="2011" name="PLoS ONE">
        <title>The entomopathogenic bacterial endosymbionts xenorhabdus and photorhabdus: convergent lifestyles from divergent genomes.</title>
        <authorList>
            <person name="Chaston J.M."/>
            <person name="Suen G."/>
            <person name="Tucker S.L."/>
            <person name="Andersen A.W."/>
            <person name="Bhasin A."/>
            <person name="Bode E."/>
            <person name="Bode H.B."/>
            <person name="Brachmann A.O."/>
            <person name="Cowles C.E."/>
            <person name="Cowles K.N."/>
            <person name="Darby C."/>
            <person name="de Leon L."/>
            <person name="Drace K."/>
            <person name="Du Z."/>
            <person name="Givaudan A."/>
            <person name="Herbert Tran E.E."/>
            <person name="Jewell K.A."/>
            <person name="Knack J.J."/>
            <person name="Krasomil-Osterfeld K.C."/>
            <person name="Kukor R."/>
            <person name="Lanois A."/>
            <person name="Latreille P."/>
            <person name="Leimgruber N.K."/>
            <person name="Lipke C.M."/>
            <person name="Liu R."/>
            <person name="Lu X."/>
            <person name="Martens E.C."/>
            <person name="Marri P.R."/>
            <person name="Medigue C."/>
            <person name="Menard M.L."/>
            <person name="Miller N.M."/>
            <person name="Morales-Soto N."/>
            <person name="Norton S."/>
            <person name="Ogier J.C."/>
            <person name="Orchard S.S."/>
            <person name="Park D."/>
            <person name="Park Y."/>
            <person name="Qurollo B.A."/>
            <person name="Sugar D.R."/>
            <person name="Richards G.R."/>
            <person name="Rouy Z."/>
            <person name="Slominski B."/>
            <person name="Slominski K."/>
            <person name="Snyder H."/>
            <person name="Tjaden B.C."/>
            <person name="van der Hoeven R."/>
            <person name="Welch R.D."/>
            <person name="Wheeler C."/>
            <person name="Xiang B."/>
            <person name="Barbazuk B."/>
            <person name="Gaudriault S."/>
            <person name="Goodner B."/>
            <person name="Slater S.C."/>
            <person name="Forst S."/>
            <person name="Goldman B.S."/>
            <person name="Goodrich-Blair H."/>
        </authorList>
    </citation>
    <scope>NUCLEOTIDE SEQUENCE [LARGE SCALE GENOMIC DNA]</scope>
    <source>
        <strain evidence="2">ATCC 19061 / DSM 3370 / CCUG 14189 / LMG 1036 / NCIMB 9965 / AN6</strain>
    </source>
</reference>
<dbReference type="AlphaFoldDB" id="D3VIZ0"/>
<keyword evidence="2" id="KW-1185">Reference proteome</keyword>
<proteinExistence type="predicted"/>
<accession>D3VIZ0</accession>
<evidence type="ECO:0000313" key="2">
    <source>
        <dbReference type="Proteomes" id="UP000008075"/>
    </source>
</evidence>
<dbReference type="EMBL" id="FN667742">
    <property type="protein sequence ID" value="CBJ90847.1"/>
    <property type="molecule type" value="Genomic_DNA"/>
</dbReference>
<name>D3VIZ0_XENNA</name>
<evidence type="ECO:0000313" key="1">
    <source>
        <dbReference type="EMBL" id="CBJ90847.1"/>
    </source>
</evidence>